<accession>A0A1G4MC13</accession>
<evidence type="ECO:0000313" key="2">
    <source>
        <dbReference type="EMBL" id="SCW01366.1"/>
    </source>
</evidence>
<dbReference type="SUPFAM" id="SSF50985">
    <property type="entry name" value="RCC1/BLIP-II"/>
    <property type="match status" value="1"/>
</dbReference>
<reference evidence="2 3" key="1">
    <citation type="submission" date="2016-03" db="EMBL/GenBank/DDBJ databases">
        <authorList>
            <person name="Devillers H."/>
        </authorList>
    </citation>
    <scope>NUCLEOTIDE SEQUENCE [LARGE SCALE GENOMIC DNA]</scope>
    <source>
        <strain evidence="2">CBS 6772</strain>
    </source>
</reference>
<dbReference type="EMBL" id="LT598492">
    <property type="protein sequence ID" value="SCW01366.1"/>
    <property type="molecule type" value="Genomic_DNA"/>
</dbReference>
<gene>
    <name evidence="2" type="ORF">LAFE_0D10990G</name>
</gene>
<name>A0A1G4MC13_LACFM</name>
<dbReference type="InterPro" id="IPR051210">
    <property type="entry name" value="Ub_ligase/GEF_domain"/>
</dbReference>
<dbReference type="InterPro" id="IPR000408">
    <property type="entry name" value="Reg_chr_condens"/>
</dbReference>
<dbReference type="AlphaFoldDB" id="A0A1G4MC13"/>
<keyword evidence="1" id="KW-0677">Repeat</keyword>
<organism evidence="2 3">
    <name type="scientific">Lachancea fermentati</name>
    <name type="common">Zygosaccharomyces fermentati</name>
    <dbReference type="NCBI Taxonomy" id="4955"/>
    <lineage>
        <taxon>Eukaryota</taxon>
        <taxon>Fungi</taxon>
        <taxon>Dikarya</taxon>
        <taxon>Ascomycota</taxon>
        <taxon>Saccharomycotina</taxon>
        <taxon>Saccharomycetes</taxon>
        <taxon>Saccharomycetales</taxon>
        <taxon>Saccharomycetaceae</taxon>
        <taxon>Lachancea</taxon>
    </lineage>
</organism>
<evidence type="ECO:0000313" key="3">
    <source>
        <dbReference type="Proteomes" id="UP000190831"/>
    </source>
</evidence>
<dbReference type="STRING" id="4955.A0A1G4MC13"/>
<dbReference type="PANTHER" id="PTHR22870">
    <property type="entry name" value="REGULATOR OF CHROMOSOME CONDENSATION"/>
    <property type="match status" value="1"/>
</dbReference>
<dbReference type="PRINTS" id="PR00633">
    <property type="entry name" value="RCCNDNSATION"/>
</dbReference>
<protein>
    <submittedName>
        <fullName evidence="2">LAFE_0D10990g1_1</fullName>
    </submittedName>
</protein>
<dbReference type="Proteomes" id="UP000190831">
    <property type="component" value="Chromosome D"/>
</dbReference>
<evidence type="ECO:0000256" key="1">
    <source>
        <dbReference type="ARBA" id="ARBA00022737"/>
    </source>
</evidence>
<dbReference type="OrthoDB" id="5370059at2759"/>
<dbReference type="InterPro" id="IPR009091">
    <property type="entry name" value="RCC1/BLIP-II"/>
</dbReference>
<dbReference type="Gene3D" id="2.130.10.30">
    <property type="entry name" value="Regulator of chromosome condensation 1/beta-lactamase-inhibitor protein II"/>
    <property type="match status" value="1"/>
</dbReference>
<dbReference type="PANTHER" id="PTHR22870:SF466">
    <property type="entry name" value="ANKYRIN REPEAT-CONTAINING PROTEIN"/>
    <property type="match status" value="1"/>
</dbReference>
<keyword evidence="3" id="KW-1185">Reference proteome</keyword>
<sequence length="304" mass="32861">MLLQDGSLYMTGDNSQGQCGWPKEVTHTIGWRLLPGKFVDVGCCWESTVVITAKGEVQSCGKGLKGELGLGPLVQRSELSTVMQLNTTNGSVHCCLHNVCVQDGAELYGWGANTKCQLLAPKSRYLNTPTLIHKGTSITQVSLGKNFLCFVDQEELTIQGTASDFLPAIVQEFEAHKPCVQFHAMWSSLHMLAPGHLASFGQGNHGQLFKDAVPSAITSWATGSEHGVLCVSRQDVLCWGWGEHGNCGRLTHDVAATAQLPDENDYSNQVSPLNLVYTCGSDPTAAVYKCYGGCATTWICIQHN</sequence>
<dbReference type="OMA" id="GWGANTK"/>
<proteinExistence type="predicted"/>